<feature type="compositionally biased region" description="Basic and acidic residues" evidence="1">
    <location>
        <begin position="88"/>
        <end position="116"/>
    </location>
</feature>
<comment type="caution">
    <text evidence="2">The sequence shown here is derived from an EMBL/GenBank/DDBJ whole genome shotgun (WGS) entry which is preliminary data.</text>
</comment>
<dbReference type="OrthoDB" id="5326237at2759"/>
<reference evidence="2 3" key="1">
    <citation type="submission" date="2015-09" db="EMBL/GenBank/DDBJ databases">
        <title>Host preference determinants of Valsa canker pathogens revealed by comparative genomics.</title>
        <authorList>
            <person name="Yin Z."/>
            <person name="Huang L."/>
        </authorList>
    </citation>
    <scope>NUCLEOTIDE SEQUENCE [LARGE SCALE GENOMIC DNA]</scope>
    <source>
        <strain evidence="2 3">03-1</strain>
    </source>
</reference>
<feature type="region of interest" description="Disordered" evidence="1">
    <location>
        <begin position="86"/>
        <end position="123"/>
    </location>
</feature>
<gene>
    <name evidence="2" type="ORF">VMCG_00027</name>
</gene>
<evidence type="ECO:0000313" key="2">
    <source>
        <dbReference type="EMBL" id="ROW12242.1"/>
    </source>
</evidence>
<dbReference type="EMBL" id="LKEA01000001">
    <property type="protein sequence ID" value="ROW12242.1"/>
    <property type="molecule type" value="Genomic_DNA"/>
</dbReference>
<accession>A0A423X8F0</accession>
<organism evidence="2 3">
    <name type="scientific">Cytospora schulzeri</name>
    <dbReference type="NCBI Taxonomy" id="448051"/>
    <lineage>
        <taxon>Eukaryota</taxon>
        <taxon>Fungi</taxon>
        <taxon>Dikarya</taxon>
        <taxon>Ascomycota</taxon>
        <taxon>Pezizomycotina</taxon>
        <taxon>Sordariomycetes</taxon>
        <taxon>Sordariomycetidae</taxon>
        <taxon>Diaporthales</taxon>
        <taxon>Cytosporaceae</taxon>
        <taxon>Cytospora</taxon>
    </lineage>
</organism>
<name>A0A423X8F0_9PEZI</name>
<keyword evidence="3" id="KW-1185">Reference proteome</keyword>
<sequence length="123" mass="14182">MAKTDQKPATGEQWDEAQIEQALKRLQDLHIQAILSQMRNLRSTIPRMMEPMAIPSSSPEAMFSTVRESTKAAYSEIREYKQLATDEESTKVLERAKHSRKENPKGIKPWRARDDPEWLTPST</sequence>
<dbReference type="AlphaFoldDB" id="A0A423X8F0"/>
<dbReference type="Proteomes" id="UP000283895">
    <property type="component" value="Unassembled WGS sequence"/>
</dbReference>
<evidence type="ECO:0000256" key="1">
    <source>
        <dbReference type="SAM" id="MobiDB-lite"/>
    </source>
</evidence>
<proteinExistence type="predicted"/>
<evidence type="ECO:0000313" key="3">
    <source>
        <dbReference type="Proteomes" id="UP000283895"/>
    </source>
</evidence>
<protein>
    <submittedName>
        <fullName evidence="2">Uncharacterized protein</fullName>
    </submittedName>
</protein>
<dbReference type="STRING" id="356882.A0A423X8F0"/>